<name>A0A2G6E7K7_9BACT</name>
<proteinExistence type="predicted"/>
<organism evidence="1 2">
    <name type="scientific">candidate division KSB3 bacterium</name>
    <dbReference type="NCBI Taxonomy" id="2044937"/>
    <lineage>
        <taxon>Bacteria</taxon>
        <taxon>candidate division KSB3</taxon>
    </lineage>
</organism>
<dbReference type="Proteomes" id="UP000229740">
    <property type="component" value="Unassembled WGS sequence"/>
</dbReference>
<evidence type="ECO:0000313" key="2">
    <source>
        <dbReference type="Proteomes" id="UP000229740"/>
    </source>
</evidence>
<gene>
    <name evidence="1" type="ORF">CSB45_04975</name>
</gene>
<comment type="caution">
    <text evidence="1">The sequence shown here is derived from an EMBL/GenBank/DDBJ whole genome shotgun (WGS) entry which is preliminary data.</text>
</comment>
<sequence>MIPDHRGTLLSVTDKRICGKMEFPAEQQDCILYHTVLLKNIYTLQVTLIFIDKYTRHPSSMKGMV</sequence>
<dbReference type="AlphaFoldDB" id="A0A2G6E7K7"/>
<evidence type="ECO:0000313" key="1">
    <source>
        <dbReference type="EMBL" id="PID58045.1"/>
    </source>
</evidence>
<dbReference type="EMBL" id="PDPS01000024">
    <property type="protein sequence ID" value="PID58045.1"/>
    <property type="molecule type" value="Genomic_DNA"/>
</dbReference>
<protein>
    <submittedName>
        <fullName evidence="1">Uncharacterized protein</fullName>
    </submittedName>
</protein>
<accession>A0A2G6E7K7</accession>
<reference evidence="1 2" key="1">
    <citation type="submission" date="2017-10" db="EMBL/GenBank/DDBJ databases">
        <title>Novel microbial diversity and functional potential in the marine mammal oral microbiome.</title>
        <authorList>
            <person name="Dudek N.K."/>
            <person name="Sun C.L."/>
            <person name="Burstein D."/>
            <person name="Kantor R.S."/>
            <person name="Aliaga Goltsman D.S."/>
            <person name="Bik E.M."/>
            <person name="Thomas B.C."/>
            <person name="Banfield J.F."/>
            <person name="Relman D.A."/>
        </authorList>
    </citation>
    <scope>NUCLEOTIDE SEQUENCE [LARGE SCALE GENOMIC DNA]</scope>
    <source>
        <strain evidence="1">DOLZORAL124_49_17</strain>
    </source>
</reference>